<feature type="transmembrane region" description="Helical" evidence="9">
    <location>
        <begin position="347"/>
        <end position="367"/>
    </location>
</feature>
<sequence>MEDTMNTEKELRPSPDIVSPEDQSPAPVPLSEANQSTTRNWRFWAVFPPLCIVSWLAALEATAVSTALPSITKELDAGDLYIWFVNGYFLTLTAFQPLYGQLAQVWGRRWLMIGAVAIFALGSGLSGGASSAIMLLVGRVIQGIGGAGLTLMTGMIVSDIVPVRERGKYMSIVFCSFSVGTGLGPFVGGALVERATWRWVFYINLPICGAALIMLYLFLQVHRPKTWTAKEKLVRIDFVGNALLVASCCSILIALSWGGARYAWSTYHVLVPLLLGFAGTGVFHWYESTSFCKEPTIPSRMLTTSRTTTIVMILSFCQFMLSFWSVYFFPVYFQGVLLVSPERSGVLLLPTAVTSPPLAIIAGNLLSRTGRYKPLHIAAMGLFTLGLGLCIKLDSNSGLGEYIVFQLIIAVGNGLLMSTLLPAAQADLPEKDVAVATATWGFLRSYGGIWGVAIPGAIFNSQFQHFLHQRVTDPTILAQLGQGSAYASVSGTYVRGLSGTIRQEVISVYGDALQVVWIVATAFAGATLCLVLFEKEIPLRTTVNSDYGLKEKKKSDTSREEEGGEGNGSNGK</sequence>
<evidence type="ECO:0000256" key="9">
    <source>
        <dbReference type="SAM" id="Phobius"/>
    </source>
</evidence>
<dbReference type="GO" id="GO:0005886">
    <property type="term" value="C:plasma membrane"/>
    <property type="evidence" value="ECO:0007669"/>
    <property type="project" value="TreeGrafter"/>
</dbReference>
<dbReference type="EMBL" id="MIKG01000023">
    <property type="protein sequence ID" value="RAO73301.1"/>
    <property type="molecule type" value="Genomic_DNA"/>
</dbReference>
<comment type="subcellular location">
    <subcellularLocation>
        <location evidence="1">Membrane</location>
        <topology evidence="1">Multi-pass membrane protein</topology>
    </subcellularLocation>
</comment>
<comment type="caution">
    <text evidence="11">The sequence shown here is derived from an EMBL/GenBank/DDBJ whole genome shotgun (WGS) entry which is preliminary data.</text>
</comment>
<feature type="transmembrane region" description="Helical" evidence="9">
    <location>
        <begin position="307"/>
        <end position="327"/>
    </location>
</feature>
<feature type="domain" description="Major facilitator superfamily (MFS) profile" evidence="10">
    <location>
        <begin position="46"/>
        <end position="538"/>
    </location>
</feature>
<dbReference type="Gene3D" id="1.20.1720.10">
    <property type="entry name" value="Multidrug resistance protein D"/>
    <property type="match status" value="1"/>
</dbReference>
<evidence type="ECO:0000256" key="3">
    <source>
        <dbReference type="ARBA" id="ARBA00022448"/>
    </source>
</evidence>
<name>A0A364LC50_TALAM</name>
<feature type="transmembrane region" description="Helical" evidence="9">
    <location>
        <begin position="238"/>
        <end position="260"/>
    </location>
</feature>
<feature type="transmembrane region" description="Helical" evidence="9">
    <location>
        <begin position="515"/>
        <end position="533"/>
    </location>
</feature>
<dbReference type="Gene3D" id="1.20.1250.20">
    <property type="entry name" value="MFS general substrate transporter like domains"/>
    <property type="match status" value="1"/>
</dbReference>
<feature type="transmembrane region" description="Helical" evidence="9">
    <location>
        <begin position="140"/>
        <end position="157"/>
    </location>
</feature>
<evidence type="ECO:0000313" key="11">
    <source>
        <dbReference type="EMBL" id="RAO73301.1"/>
    </source>
</evidence>
<keyword evidence="3" id="KW-0813">Transport</keyword>
<dbReference type="PROSITE" id="PS50850">
    <property type="entry name" value="MFS"/>
    <property type="match status" value="1"/>
</dbReference>
<evidence type="ECO:0000259" key="10">
    <source>
        <dbReference type="PROSITE" id="PS50850"/>
    </source>
</evidence>
<feature type="transmembrane region" description="Helical" evidence="9">
    <location>
        <begin position="266"/>
        <end position="286"/>
    </location>
</feature>
<feature type="transmembrane region" description="Helical" evidence="9">
    <location>
        <begin position="169"/>
        <end position="187"/>
    </location>
</feature>
<evidence type="ECO:0000256" key="2">
    <source>
        <dbReference type="ARBA" id="ARBA00008335"/>
    </source>
</evidence>
<dbReference type="InterPro" id="IPR036259">
    <property type="entry name" value="MFS_trans_sf"/>
</dbReference>
<protein>
    <recommendedName>
        <fullName evidence="10">Major facilitator superfamily (MFS) profile domain-containing protein</fullName>
    </recommendedName>
</protein>
<keyword evidence="4 9" id="KW-0812">Transmembrane</keyword>
<feature type="transmembrane region" description="Helical" evidence="9">
    <location>
        <begin position="111"/>
        <end position="134"/>
    </location>
</feature>
<feature type="compositionally biased region" description="Basic and acidic residues" evidence="8">
    <location>
        <begin position="1"/>
        <end position="13"/>
    </location>
</feature>
<dbReference type="CDD" id="cd17502">
    <property type="entry name" value="MFS_Azr1_MDR_like"/>
    <property type="match status" value="1"/>
</dbReference>
<feature type="transmembrane region" description="Helical" evidence="9">
    <location>
        <begin position="80"/>
        <end position="99"/>
    </location>
</feature>
<keyword evidence="7" id="KW-0325">Glycoprotein</keyword>
<dbReference type="GeneID" id="63798527"/>
<keyword evidence="12" id="KW-1185">Reference proteome</keyword>
<feature type="transmembrane region" description="Helical" evidence="9">
    <location>
        <begin position="403"/>
        <end position="421"/>
    </location>
</feature>
<gene>
    <name evidence="11" type="ORF">BHQ10_009313</name>
</gene>
<evidence type="ECO:0000256" key="4">
    <source>
        <dbReference type="ARBA" id="ARBA00022692"/>
    </source>
</evidence>
<dbReference type="PRINTS" id="PR01036">
    <property type="entry name" value="TCRTETB"/>
</dbReference>
<feature type="transmembrane region" description="Helical" evidence="9">
    <location>
        <begin position="199"/>
        <end position="218"/>
    </location>
</feature>
<dbReference type="Proteomes" id="UP000249363">
    <property type="component" value="Unassembled WGS sequence"/>
</dbReference>
<dbReference type="GO" id="GO:0022857">
    <property type="term" value="F:transmembrane transporter activity"/>
    <property type="evidence" value="ECO:0007669"/>
    <property type="project" value="InterPro"/>
</dbReference>
<feature type="compositionally biased region" description="Basic and acidic residues" evidence="8">
    <location>
        <begin position="548"/>
        <end position="561"/>
    </location>
</feature>
<accession>A0A364LC50</accession>
<keyword evidence="6 9" id="KW-0472">Membrane</keyword>
<dbReference type="SUPFAM" id="SSF103473">
    <property type="entry name" value="MFS general substrate transporter"/>
    <property type="match status" value="1"/>
</dbReference>
<evidence type="ECO:0000256" key="8">
    <source>
        <dbReference type="SAM" id="MobiDB-lite"/>
    </source>
</evidence>
<dbReference type="InterPro" id="IPR011701">
    <property type="entry name" value="MFS"/>
</dbReference>
<dbReference type="PANTHER" id="PTHR23501:SF187">
    <property type="entry name" value="MAJOR FACILITATOR SUPERFAMILY (MFS) PROFILE DOMAIN-CONTAINING PROTEIN"/>
    <property type="match status" value="1"/>
</dbReference>
<dbReference type="Pfam" id="PF07690">
    <property type="entry name" value="MFS_1"/>
    <property type="match status" value="1"/>
</dbReference>
<proteinExistence type="inferred from homology"/>
<dbReference type="AlphaFoldDB" id="A0A364LC50"/>
<evidence type="ECO:0000256" key="6">
    <source>
        <dbReference type="ARBA" id="ARBA00023136"/>
    </source>
</evidence>
<feature type="region of interest" description="Disordered" evidence="8">
    <location>
        <begin position="548"/>
        <end position="572"/>
    </location>
</feature>
<keyword evidence="5 9" id="KW-1133">Transmembrane helix</keyword>
<reference evidence="11 12" key="1">
    <citation type="journal article" date="2017" name="Biotechnol. Biofuels">
        <title>Differential beta-glucosidase expression as a function of carbon source availability in Talaromyces amestolkiae: a genomic and proteomic approach.</title>
        <authorList>
            <person name="de Eugenio L.I."/>
            <person name="Mendez-Liter J.A."/>
            <person name="Nieto-Dominguez M."/>
            <person name="Alonso L."/>
            <person name="Gil-Munoz J."/>
            <person name="Barriuso J."/>
            <person name="Prieto A."/>
            <person name="Martinez M.J."/>
        </authorList>
    </citation>
    <scope>NUCLEOTIDE SEQUENCE [LARGE SCALE GENOMIC DNA]</scope>
    <source>
        <strain evidence="11 12">CIB</strain>
    </source>
</reference>
<evidence type="ECO:0000256" key="7">
    <source>
        <dbReference type="ARBA" id="ARBA00023180"/>
    </source>
</evidence>
<evidence type="ECO:0000313" key="12">
    <source>
        <dbReference type="Proteomes" id="UP000249363"/>
    </source>
</evidence>
<dbReference type="InterPro" id="IPR020846">
    <property type="entry name" value="MFS_dom"/>
</dbReference>
<organism evidence="11 12">
    <name type="scientific">Talaromyces amestolkiae</name>
    <dbReference type="NCBI Taxonomy" id="1196081"/>
    <lineage>
        <taxon>Eukaryota</taxon>
        <taxon>Fungi</taxon>
        <taxon>Dikarya</taxon>
        <taxon>Ascomycota</taxon>
        <taxon>Pezizomycotina</taxon>
        <taxon>Eurotiomycetes</taxon>
        <taxon>Eurotiomycetidae</taxon>
        <taxon>Eurotiales</taxon>
        <taxon>Trichocomaceae</taxon>
        <taxon>Talaromyces</taxon>
        <taxon>Talaromyces sect. Talaromyces</taxon>
    </lineage>
</organism>
<feature type="transmembrane region" description="Helical" evidence="9">
    <location>
        <begin position="374"/>
        <end position="391"/>
    </location>
</feature>
<evidence type="ECO:0000256" key="1">
    <source>
        <dbReference type="ARBA" id="ARBA00004141"/>
    </source>
</evidence>
<evidence type="ECO:0000256" key="5">
    <source>
        <dbReference type="ARBA" id="ARBA00022989"/>
    </source>
</evidence>
<dbReference type="OrthoDB" id="10021397at2759"/>
<dbReference type="RefSeq" id="XP_040737815.1">
    <property type="nucleotide sequence ID" value="XM_040882216.1"/>
</dbReference>
<feature type="transmembrane region" description="Helical" evidence="9">
    <location>
        <begin position="433"/>
        <end position="458"/>
    </location>
</feature>
<feature type="transmembrane region" description="Helical" evidence="9">
    <location>
        <begin position="43"/>
        <end position="68"/>
    </location>
</feature>
<comment type="similarity">
    <text evidence="2">Belongs to the major facilitator superfamily.</text>
</comment>
<feature type="region of interest" description="Disordered" evidence="8">
    <location>
        <begin position="1"/>
        <end position="33"/>
    </location>
</feature>
<dbReference type="PANTHER" id="PTHR23501">
    <property type="entry name" value="MAJOR FACILITATOR SUPERFAMILY"/>
    <property type="match status" value="1"/>
</dbReference>